<reference evidence="1" key="2">
    <citation type="submission" date="2025-09" db="UniProtKB">
        <authorList>
            <consortium name="Ensembl"/>
        </authorList>
    </citation>
    <scope>IDENTIFICATION</scope>
</reference>
<sequence length="67" mass="7564">MFSSAPALTEKSADLHLSSACSPSGLFVQYSLCCELFPPQWFSLWDNRYCRNQGLLVIRTRQAAGRH</sequence>
<evidence type="ECO:0000313" key="1">
    <source>
        <dbReference type="Ensembl" id="ENSNVIP00000023078.1"/>
    </source>
</evidence>
<proteinExistence type="predicted"/>
<reference evidence="1" key="1">
    <citation type="submission" date="2025-08" db="UniProtKB">
        <authorList>
            <consortium name="Ensembl"/>
        </authorList>
    </citation>
    <scope>IDENTIFICATION</scope>
</reference>
<keyword evidence="2" id="KW-1185">Reference proteome</keyword>
<dbReference type="Ensembl" id="ENSNVIT00000026838.1">
    <property type="protein sequence ID" value="ENSNVIP00000023078.1"/>
    <property type="gene ID" value="ENSNVIG00000017979.1"/>
</dbReference>
<name>A0A8C7BIK9_NEOVI</name>
<dbReference type="Proteomes" id="UP000694425">
    <property type="component" value="Unplaced"/>
</dbReference>
<protein>
    <submittedName>
        <fullName evidence="1">Uncharacterized protein</fullName>
    </submittedName>
</protein>
<evidence type="ECO:0000313" key="2">
    <source>
        <dbReference type="Proteomes" id="UP000694425"/>
    </source>
</evidence>
<dbReference type="AlphaFoldDB" id="A0A8C7BIK9"/>
<accession>A0A8C7BIK9</accession>
<organism evidence="1 2">
    <name type="scientific">Neovison vison</name>
    <name type="common">American mink</name>
    <name type="synonym">Mustela vison</name>
    <dbReference type="NCBI Taxonomy" id="452646"/>
    <lineage>
        <taxon>Eukaryota</taxon>
        <taxon>Metazoa</taxon>
        <taxon>Chordata</taxon>
        <taxon>Craniata</taxon>
        <taxon>Vertebrata</taxon>
        <taxon>Euteleostomi</taxon>
        <taxon>Mammalia</taxon>
        <taxon>Eutheria</taxon>
        <taxon>Laurasiatheria</taxon>
        <taxon>Carnivora</taxon>
        <taxon>Caniformia</taxon>
        <taxon>Musteloidea</taxon>
        <taxon>Mustelidae</taxon>
        <taxon>Mustelinae</taxon>
        <taxon>Neogale</taxon>
    </lineage>
</organism>